<dbReference type="EMBL" id="DXEM01000012">
    <property type="protein sequence ID" value="HIX67299.1"/>
    <property type="molecule type" value="Genomic_DNA"/>
</dbReference>
<dbReference type="Pfam" id="PF09548">
    <property type="entry name" value="Spore_III_AB"/>
    <property type="match status" value="1"/>
</dbReference>
<dbReference type="PIRSF" id="PIRSF021435">
    <property type="entry name" value="SpoIIIAB"/>
    <property type="match status" value="1"/>
</dbReference>
<evidence type="ECO:0000313" key="1">
    <source>
        <dbReference type="EMBL" id="HIX67299.1"/>
    </source>
</evidence>
<dbReference type="Proteomes" id="UP000886721">
    <property type="component" value="Unassembled WGS sequence"/>
</dbReference>
<reference evidence="1" key="1">
    <citation type="journal article" date="2021" name="PeerJ">
        <title>Extensive microbial diversity within the chicken gut microbiome revealed by metagenomics and culture.</title>
        <authorList>
            <person name="Gilroy R."/>
            <person name="Ravi A."/>
            <person name="Getino M."/>
            <person name="Pursley I."/>
            <person name="Horton D.L."/>
            <person name="Alikhan N.F."/>
            <person name="Baker D."/>
            <person name="Gharbi K."/>
            <person name="Hall N."/>
            <person name="Watson M."/>
            <person name="Adriaenssens E.M."/>
            <person name="Foster-Nyarko E."/>
            <person name="Jarju S."/>
            <person name="Secka A."/>
            <person name="Antonio M."/>
            <person name="Oren A."/>
            <person name="Chaudhuri R.R."/>
            <person name="La Ragione R."/>
            <person name="Hildebrand F."/>
            <person name="Pallen M.J."/>
        </authorList>
    </citation>
    <scope>NUCLEOTIDE SEQUENCE</scope>
    <source>
        <strain evidence="1">CHK191-13928</strain>
    </source>
</reference>
<evidence type="ECO:0000313" key="2">
    <source>
        <dbReference type="Proteomes" id="UP000886721"/>
    </source>
</evidence>
<dbReference type="InterPro" id="IPR014198">
    <property type="entry name" value="Spore_III_AB"/>
</dbReference>
<sequence length="172" mass="19520">MIKILGVFMVMAAGISFGFSRAAKEQKKLEQGIALKRMLYLLQGEIRYGFTPLPEAIAVIAGKTAEEFRPFLTQTAKQLQSYAESSFSVVWKKAIEDHLRPIMIEPKFSDILLAMGETIGYLDKEMQEKTISFAIEQIEDVIFQMKDQVIRNCRMYRSLGLSFSALIVIILV</sequence>
<name>A0A9D1WU52_9FIRM</name>
<reference evidence="1" key="2">
    <citation type="submission" date="2021-04" db="EMBL/GenBank/DDBJ databases">
        <authorList>
            <person name="Gilroy R."/>
        </authorList>
    </citation>
    <scope>NUCLEOTIDE SEQUENCE</scope>
    <source>
        <strain evidence="1">CHK191-13928</strain>
    </source>
</reference>
<comment type="caution">
    <text evidence="1">The sequence shown here is derived from an EMBL/GenBank/DDBJ whole genome shotgun (WGS) entry which is preliminary data.</text>
</comment>
<organism evidence="1 2">
    <name type="scientific">Candidatus Anaerostipes excrementavium</name>
    <dbReference type="NCBI Taxonomy" id="2838463"/>
    <lineage>
        <taxon>Bacteria</taxon>
        <taxon>Bacillati</taxon>
        <taxon>Bacillota</taxon>
        <taxon>Clostridia</taxon>
        <taxon>Lachnospirales</taxon>
        <taxon>Lachnospiraceae</taxon>
        <taxon>Anaerostipes</taxon>
    </lineage>
</organism>
<protein>
    <submittedName>
        <fullName evidence="1">Stage III sporulation protein AB</fullName>
    </submittedName>
</protein>
<accession>A0A9D1WU52</accession>
<proteinExistence type="predicted"/>
<gene>
    <name evidence="1" type="ORF">H9735_04120</name>
</gene>
<dbReference type="AlphaFoldDB" id="A0A9D1WU52"/>